<dbReference type="Gene3D" id="3.30.70.660">
    <property type="entry name" value="Pseudouridine synthase I, catalytic domain, C-terminal subdomain"/>
    <property type="match status" value="1"/>
</dbReference>
<comment type="catalytic activity">
    <reaction evidence="9">
        <text>uridine(38/39/40) in tRNA = pseudouridine(38/39/40) in tRNA</text>
        <dbReference type="Rhea" id="RHEA:22376"/>
        <dbReference type="Rhea" id="RHEA-COMP:10085"/>
        <dbReference type="Rhea" id="RHEA-COMP:10087"/>
        <dbReference type="ChEBI" id="CHEBI:65314"/>
        <dbReference type="ChEBI" id="CHEBI:65315"/>
        <dbReference type="EC" id="5.4.99.12"/>
    </reaction>
</comment>
<evidence type="ECO:0000256" key="8">
    <source>
        <dbReference type="ARBA" id="ARBA00036943"/>
    </source>
</evidence>
<dbReference type="FunFam" id="3.30.70.660:FF:000002">
    <property type="entry name" value="tRNA pseudouridine synthase"/>
    <property type="match status" value="1"/>
</dbReference>
<dbReference type="InterPro" id="IPR020097">
    <property type="entry name" value="PsdUridine_synth_TruA_a/b_dom"/>
</dbReference>
<evidence type="ECO:0000256" key="4">
    <source>
        <dbReference type="ARBA" id="ARBA00022664"/>
    </source>
</evidence>
<dbReference type="GO" id="GO:0003723">
    <property type="term" value="F:RNA binding"/>
    <property type="evidence" value="ECO:0007669"/>
    <property type="project" value="InterPro"/>
</dbReference>
<dbReference type="InterPro" id="IPR020095">
    <property type="entry name" value="PsdUridine_synth_TruA_C"/>
</dbReference>
<keyword evidence="7" id="KW-0539">Nucleus</keyword>
<keyword evidence="5" id="KW-0819">tRNA processing</keyword>
<evidence type="ECO:0000256" key="15">
    <source>
        <dbReference type="ARBA" id="ARBA00079087"/>
    </source>
</evidence>
<dbReference type="InterPro" id="IPR020103">
    <property type="entry name" value="PsdUridine_synth_cat_dom_sf"/>
</dbReference>
<feature type="binding site" evidence="19">
    <location>
        <position position="539"/>
    </location>
    <ligand>
        <name>substrate</name>
    </ligand>
</feature>
<evidence type="ECO:0000256" key="3">
    <source>
        <dbReference type="ARBA" id="ARBA00009375"/>
    </source>
</evidence>
<dbReference type="SUPFAM" id="SSF55120">
    <property type="entry name" value="Pseudouridine synthase"/>
    <property type="match status" value="1"/>
</dbReference>
<proteinExistence type="inferred from homology"/>
<dbReference type="GO" id="GO:0005634">
    <property type="term" value="C:nucleus"/>
    <property type="evidence" value="ECO:0007669"/>
    <property type="project" value="UniProtKB-SubCell"/>
</dbReference>
<feature type="domain" description="Pseudouridine synthase I TruA alpha/beta" evidence="20">
    <location>
        <begin position="574"/>
        <end position="678"/>
    </location>
</feature>
<comment type="catalytic activity">
    <reaction evidence="1">
        <text>a uridine in mRNA = a pseudouridine in mRNA</text>
        <dbReference type="Rhea" id="RHEA:56644"/>
        <dbReference type="Rhea" id="RHEA-COMP:14658"/>
        <dbReference type="Rhea" id="RHEA-COMP:14659"/>
        <dbReference type="ChEBI" id="CHEBI:65314"/>
        <dbReference type="ChEBI" id="CHEBI:65315"/>
    </reaction>
</comment>
<evidence type="ECO:0000256" key="2">
    <source>
        <dbReference type="ARBA" id="ARBA00004123"/>
    </source>
</evidence>
<organism evidence="21">
    <name type="scientific">Timema californicum</name>
    <name type="common">California timema</name>
    <name type="synonym">Walking stick</name>
    <dbReference type="NCBI Taxonomy" id="61474"/>
    <lineage>
        <taxon>Eukaryota</taxon>
        <taxon>Metazoa</taxon>
        <taxon>Ecdysozoa</taxon>
        <taxon>Arthropoda</taxon>
        <taxon>Hexapoda</taxon>
        <taxon>Insecta</taxon>
        <taxon>Pterygota</taxon>
        <taxon>Neoptera</taxon>
        <taxon>Polyneoptera</taxon>
        <taxon>Phasmatodea</taxon>
        <taxon>Timematodea</taxon>
        <taxon>Timematoidea</taxon>
        <taxon>Timematidae</taxon>
        <taxon>Timema</taxon>
    </lineage>
</organism>
<evidence type="ECO:0000256" key="5">
    <source>
        <dbReference type="ARBA" id="ARBA00022694"/>
    </source>
</evidence>
<evidence type="ECO:0000256" key="19">
    <source>
        <dbReference type="PIRSR" id="PIRSR641708-2"/>
    </source>
</evidence>
<dbReference type="GO" id="GO:0031119">
    <property type="term" value="P:tRNA pseudouridine synthesis"/>
    <property type="evidence" value="ECO:0007669"/>
    <property type="project" value="InterPro"/>
</dbReference>
<keyword evidence="6" id="KW-0413">Isomerase</keyword>
<dbReference type="FunFam" id="3.30.70.580:FF:000002">
    <property type="entry name" value="tRNA pseudouridine synthase"/>
    <property type="match status" value="1"/>
</dbReference>
<evidence type="ECO:0000256" key="6">
    <source>
        <dbReference type="ARBA" id="ARBA00023235"/>
    </source>
</evidence>
<dbReference type="InterPro" id="IPR020094">
    <property type="entry name" value="TruA/RsuA/RluB/E/F_N"/>
</dbReference>
<evidence type="ECO:0000256" key="10">
    <source>
        <dbReference type="ARBA" id="ARBA00053709"/>
    </source>
</evidence>
<dbReference type="InterPro" id="IPR001406">
    <property type="entry name" value="PsdUridine_synth_TruA"/>
</dbReference>
<dbReference type="EC" id="5.4.99.12" evidence="12"/>
<dbReference type="NCBIfam" id="TIGR00071">
    <property type="entry name" value="hisT_truA"/>
    <property type="match status" value="1"/>
</dbReference>
<dbReference type="CDD" id="cd02568">
    <property type="entry name" value="PseudoU_synth_PUS1_PUS2"/>
    <property type="match status" value="1"/>
</dbReference>
<evidence type="ECO:0000256" key="18">
    <source>
        <dbReference type="PIRSR" id="PIRSR641708-1"/>
    </source>
</evidence>
<gene>
    <name evidence="21" type="ORF">TCMB3V08_LOCUS4400</name>
</gene>
<evidence type="ECO:0000256" key="13">
    <source>
        <dbReference type="ARBA" id="ARBA00068582"/>
    </source>
</evidence>
<keyword evidence="4" id="KW-0507">mRNA processing</keyword>
<evidence type="ECO:0000256" key="1">
    <source>
        <dbReference type="ARBA" id="ARBA00001166"/>
    </source>
</evidence>
<comment type="similarity">
    <text evidence="3">Belongs to the tRNA pseudouridine synthase TruA family.</text>
</comment>
<dbReference type="GO" id="GO:1990481">
    <property type="term" value="P:mRNA pseudouridine synthesis"/>
    <property type="evidence" value="ECO:0007669"/>
    <property type="project" value="TreeGrafter"/>
</dbReference>
<protein>
    <recommendedName>
        <fullName evidence="13">Pseudouridylate synthase 1 homolog</fullName>
        <ecNumber evidence="12">5.4.99.12</ecNumber>
    </recommendedName>
    <alternativeName>
        <fullName evidence="14">tRNA pseudouridine synthase 1</fullName>
    </alternativeName>
    <alternativeName>
        <fullName evidence="17">tRNA pseudouridine(38-40) synthase</fullName>
    </alternativeName>
    <alternativeName>
        <fullName evidence="15">tRNA pseudouridylate synthase I</fullName>
    </alternativeName>
    <alternativeName>
        <fullName evidence="16">tRNA-uridine isomerase I</fullName>
    </alternativeName>
</protein>
<comment type="catalytic activity">
    <reaction evidence="8">
        <text>a uridine in tRNA = a pseudouridine in tRNA</text>
        <dbReference type="Rhea" id="RHEA:54572"/>
        <dbReference type="Rhea" id="RHEA-COMP:13339"/>
        <dbReference type="Rhea" id="RHEA-COMP:13934"/>
        <dbReference type="ChEBI" id="CHEBI:65314"/>
        <dbReference type="ChEBI" id="CHEBI:65315"/>
    </reaction>
</comment>
<evidence type="ECO:0000256" key="12">
    <source>
        <dbReference type="ARBA" id="ARBA00066509"/>
    </source>
</evidence>
<comment type="function">
    <text evidence="10">Pseudouridylate synthase that catalyzes pseudouridylation of tRNAs and mRNAs. Acts on positions 27/28 in the anticodon stem and also positions 34 and 36 in the anticodon of an intron containing tRNA. Also catalyzes pseudouridylation of mRNAs: mediates pseudouridylation of mRNAs with the consensus sequence 5'-UGUAG-3'. Acts as a regulator of pre-mRNA splicing by mediating pseudouridylation of pre-mRNAs at locations associated with alternatively spliced regions. Pseudouridylation of pre-mRNAs near splice sites directly regulates mRNA splicing and mRNA 3'-end processing. Involved in regulation of nuclear receptor activity through pseudouridylation of SRA1 mRNA.</text>
</comment>
<feature type="active site" description="Nucleophile" evidence="18">
    <location>
        <position position="485"/>
    </location>
</feature>
<dbReference type="PANTHER" id="PTHR11142">
    <property type="entry name" value="PSEUDOURIDYLATE SYNTHASE"/>
    <property type="match status" value="1"/>
</dbReference>
<dbReference type="Pfam" id="PF01416">
    <property type="entry name" value="PseudoU_synth_1"/>
    <property type="match status" value="1"/>
</dbReference>
<evidence type="ECO:0000256" key="11">
    <source>
        <dbReference type="ARBA" id="ARBA00064589"/>
    </source>
</evidence>
<sequence>MEGYFYCCYYLLWTHVKLSSYLSSMYFISQKCVAIAARRSLVATFHHSRNKAKVTHFDLTIQGEENKVVLHISHSSLMSSDRMKPRSRDWARAELVLVFLPSWWRTFQPSIEVTDNMLVIQLCQRFHLSHHSVTRFLTANKHRNIFLIKKESIDLVLQTIGEYKLCTDHQNQSDTMMICTGVSSSEKKSSSLSSSPSIAIVSPSSERVAFLRHWECLVFFNDSSLKRKKPFPVTHTTVIWSEGVMEPMLSLNMRAPLNKSTSVIFPPLWCHAETTDFSQRSIESKSMIFSKSLRRCSKKPVIGRCFVLKREDPLKLLTNFSKGVKANNRIFKYGEALIEPGLAGAIEPICLVSPREVCVLNGFSQYFVWFREGAVRLSSFRAMSEITALDPVVNVDIDKKRPLVEESQIGEEAKRARVEIERVKKRKVAMLLCYSGQGYLGMQRNPGMQTIEEELINSMLKADLISEEAFTTPQQMQFQRAARTDKGVSAARQVVSLKLPEKAKVEEINEHLPEQIRALGIKRTTKGFNSKSSCDARTYSYMLPTFSFTPPEQEISEAFRVTPEILEEVRTTLKIFEGTHNFHNFTSRKKPLDPSANRYIMSFCCEEPFLCGDIEFVVLKVKGQSFMLHQIRKMVGVVIAVVRGLTTKETIIRAWNTDRLDIPVAPGLGLVLEEVHYDRYNQKFGKDGIHEVLSWQEFDKDVKDFKEKFIHPSILETEIQEKSMLNWLTTLPLHSYDIREQHLHQNSIQSADTDTTALCNSTVSHSTVMCNSTVPDNATLCIDQVTESGNSPEL</sequence>
<dbReference type="GO" id="GO:0160147">
    <property type="term" value="F:tRNA pseudouridine(38-40) synthase activity"/>
    <property type="evidence" value="ECO:0007669"/>
    <property type="project" value="UniProtKB-EC"/>
</dbReference>
<dbReference type="InterPro" id="IPR041708">
    <property type="entry name" value="PUS1/PUS2-like"/>
</dbReference>
<dbReference type="PANTHER" id="PTHR11142:SF4">
    <property type="entry name" value="PSEUDOURIDYLATE SYNTHASE 1 HOMOLOG"/>
    <property type="match status" value="1"/>
</dbReference>
<name>A0A7R9P6A0_TIMCA</name>
<dbReference type="Gene3D" id="3.30.70.580">
    <property type="entry name" value="Pseudouridine synthase I, catalytic domain, N-terminal subdomain"/>
    <property type="match status" value="1"/>
</dbReference>
<evidence type="ECO:0000256" key="7">
    <source>
        <dbReference type="ARBA" id="ARBA00023242"/>
    </source>
</evidence>
<evidence type="ECO:0000259" key="20">
    <source>
        <dbReference type="Pfam" id="PF01416"/>
    </source>
</evidence>
<evidence type="ECO:0000256" key="16">
    <source>
        <dbReference type="ARBA" id="ARBA00080849"/>
    </source>
</evidence>
<dbReference type="EMBL" id="OE180675">
    <property type="protein sequence ID" value="CAD7571736.1"/>
    <property type="molecule type" value="Genomic_DNA"/>
</dbReference>
<comment type="subcellular location">
    <subcellularLocation>
        <location evidence="2">Nucleus</location>
    </subcellularLocation>
</comment>
<evidence type="ECO:0000313" key="21">
    <source>
        <dbReference type="EMBL" id="CAD7571736.1"/>
    </source>
</evidence>
<evidence type="ECO:0000256" key="17">
    <source>
        <dbReference type="ARBA" id="ARBA00081344"/>
    </source>
</evidence>
<evidence type="ECO:0000256" key="9">
    <source>
        <dbReference type="ARBA" id="ARBA00052184"/>
    </source>
</evidence>
<evidence type="ECO:0000256" key="14">
    <source>
        <dbReference type="ARBA" id="ARBA00075153"/>
    </source>
</evidence>
<dbReference type="AlphaFoldDB" id="A0A7R9P6A0"/>
<comment type="subunit">
    <text evidence="11">Monomer. Forms a complex with RARG and the SRA1 RNA in the nucleus.</text>
</comment>
<dbReference type="GO" id="GO:0006397">
    <property type="term" value="P:mRNA processing"/>
    <property type="evidence" value="ECO:0007669"/>
    <property type="project" value="UniProtKB-KW"/>
</dbReference>
<reference evidence="21" key="1">
    <citation type="submission" date="2020-11" db="EMBL/GenBank/DDBJ databases">
        <authorList>
            <person name="Tran Van P."/>
        </authorList>
    </citation>
    <scope>NUCLEOTIDE SEQUENCE</scope>
</reference>
<accession>A0A7R9P6A0</accession>